<dbReference type="EMBL" id="FUEG01000009">
    <property type="protein sequence ID" value="SJL08273.1"/>
    <property type="molecule type" value="Genomic_DNA"/>
</dbReference>
<dbReference type="STRING" id="47428.A0A284RHP4"/>
<evidence type="ECO:0000313" key="1">
    <source>
        <dbReference type="EMBL" id="SJL08273.1"/>
    </source>
</evidence>
<sequence length="400" mass="45304">MSTIFTLHIPADVHSGIRPPNTVYSVDCQATEYFVFEPVPELSGSAKPGLTQQLTVTSITRIHEHAIIYRAVSQDQGNFVLKFAFWKGEALNDLENEARNYDTLSVLQGDVIPMFYGCFRTEAEVKYTRNKWRAVTCIVLEDCGEHLKVDHLMDLDDDPVWVPPKHLPANLILCTSIDLFQKIGKMHMECHAHPSELSPYNIAQRELDGRIEYRLVDLHDVEYHECHFAGKWYGDSGEGGGKPEGGVGCDLLTSAADDAFFWYKISEFLARSACTFCLTLIVTLPSTYIGPLAYDPEGLPPQFFIDKVIPPNAHFAVGHSLLCHIFAKFFSEAYKDHQRQIEPERMSMSDEDVEASWNQAVDKYRQLWLEKGLPTTSAEGIDMLPEDAKKRIYNKLQPPL</sequence>
<proteinExistence type="predicted"/>
<evidence type="ECO:0000313" key="2">
    <source>
        <dbReference type="Proteomes" id="UP000219338"/>
    </source>
</evidence>
<keyword evidence="2" id="KW-1185">Reference proteome</keyword>
<name>A0A284RHP4_ARMOS</name>
<gene>
    <name evidence="1" type="ORF">ARMOST_11636</name>
</gene>
<dbReference type="Proteomes" id="UP000219338">
    <property type="component" value="Unassembled WGS sequence"/>
</dbReference>
<protein>
    <recommendedName>
        <fullName evidence="3">Protein kinase domain-containing protein</fullName>
    </recommendedName>
</protein>
<evidence type="ECO:0008006" key="3">
    <source>
        <dbReference type="Google" id="ProtNLM"/>
    </source>
</evidence>
<organism evidence="1 2">
    <name type="scientific">Armillaria ostoyae</name>
    <name type="common">Armillaria root rot fungus</name>
    <dbReference type="NCBI Taxonomy" id="47428"/>
    <lineage>
        <taxon>Eukaryota</taxon>
        <taxon>Fungi</taxon>
        <taxon>Dikarya</taxon>
        <taxon>Basidiomycota</taxon>
        <taxon>Agaricomycotina</taxon>
        <taxon>Agaricomycetes</taxon>
        <taxon>Agaricomycetidae</taxon>
        <taxon>Agaricales</taxon>
        <taxon>Marasmiineae</taxon>
        <taxon>Physalacriaceae</taxon>
        <taxon>Armillaria</taxon>
    </lineage>
</organism>
<reference evidence="2" key="1">
    <citation type="journal article" date="2017" name="Nat. Ecol. Evol.">
        <title>Genome expansion and lineage-specific genetic innovations in the forest pathogenic fungi Armillaria.</title>
        <authorList>
            <person name="Sipos G."/>
            <person name="Prasanna A.N."/>
            <person name="Walter M.C."/>
            <person name="O'Connor E."/>
            <person name="Balint B."/>
            <person name="Krizsan K."/>
            <person name="Kiss B."/>
            <person name="Hess J."/>
            <person name="Varga T."/>
            <person name="Slot J."/>
            <person name="Riley R."/>
            <person name="Boka B."/>
            <person name="Rigling D."/>
            <person name="Barry K."/>
            <person name="Lee J."/>
            <person name="Mihaltcheva S."/>
            <person name="LaButti K."/>
            <person name="Lipzen A."/>
            <person name="Waldron R."/>
            <person name="Moloney N.M."/>
            <person name="Sperisen C."/>
            <person name="Kredics L."/>
            <person name="Vagvoelgyi C."/>
            <person name="Patrignani A."/>
            <person name="Fitzpatrick D."/>
            <person name="Nagy I."/>
            <person name="Doyle S."/>
            <person name="Anderson J.B."/>
            <person name="Grigoriev I.V."/>
            <person name="Gueldener U."/>
            <person name="Muensterkoetter M."/>
            <person name="Nagy L.G."/>
        </authorList>
    </citation>
    <scope>NUCLEOTIDE SEQUENCE [LARGE SCALE GENOMIC DNA]</scope>
    <source>
        <strain evidence="2">C18/9</strain>
    </source>
</reference>
<dbReference type="AlphaFoldDB" id="A0A284RHP4"/>
<accession>A0A284RHP4</accession>
<dbReference type="OrthoDB" id="3182995at2759"/>
<dbReference type="OMA" id="VEYHECH"/>